<organism evidence="4 5">
    <name type="scientific">Paenibacillus contaminans</name>
    <dbReference type="NCBI Taxonomy" id="450362"/>
    <lineage>
        <taxon>Bacteria</taxon>
        <taxon>Bacillati</taxon>
        <taxon>Bacillota</taxon>
        <taxon>Bacilli</taxon>
        <taxon>Bacillales</taxon>
        <taxon>Paenibacillaceae</taxon>
        <taxon>Paenibacillus</taxon>
    </lineage>
</organism>
<dbReference type="Proteomes" id="UP000250369">
    <property type="component" value="Unassembled WGS sequence"/>
</dbReference>
<accession>A0A329MSM9</accession>
<dbReference type="OrthoDB" id="1706086at2"/>
<protein>
    <recommendedName>
        <fullName evidence="3">SLH domain-containing protein</fullName>
    </recommendedName>
</protein>
<proteinExistence type="predicted"/>
<feature type="chain" id="PRO_5016249534" description="SLH domain-containing protein" evidence="2">
    <location>
        <begin position="24"/>
        <end position="1179"/>
    </location>
</feature>
<evidence type="ECO:0000256" key="2">
    <source>
        <dbReference type="SAM" id="SignalP"/>
    </source>
</evidence>
<dbReference type="Gene3D" id="2.60.40.1220">
    <property type="match status" value="4"/>
</dbReference>
<dbReference type="Pfam" id="PF00395">
    <property type="entry name" value="SLH"/>
    <property type="match status" value="1"/>
</dbReference>
<keyword evidence="1 2" id="KW-0732">Signal</keyword>
<evidence type="ECO:0000256" key="1">
    <source>
        <dbReference type="ARBA" id="ARBA00022729"/>
    </source>
</evidence>
<comment type="caution">
    <text evidence="4">The sequence shown here is derived from an EMBL/GenBank/DDBJ whole genome shotgun (WGS) entry which is preliminary data.</text>
</comment>
<feature type="domain" description="SLH" evidence="3">
    <location>
        <begin position="76"/>
        <end position="139"/>
    </location>
</feature>
<dbReference type="PROSITE" id="PS51272">
    <property type="entry name" value="SLH"/>
    <property type="match status" value="1"/>
</dbReference>
<dbReference type="EMBL" id="QMFB01000004">
    <property type="protein sequence ID" value="RAV21693.1"/>
    <property type="molecule type" value="Genomic_DNA"/>
</dbReference>
<dbReference type="InterPro" id="IPR032812">
    <property type="entry name" value="SbsA_Ig"/>
</dbReference>
<name>A0A329MSM9_9BACL</name>
<dbReference type="InterPro" id="IPR001119">
    <property type="entry name" value="SLH_dom"/>
</dbReference>
<dbReference type="AlphaFoldDB" id="A0A329MSM9"/>
<feature type="signal peptide" evidence="2">
    <location>
        <begin position="1"/>
        <end position="23"/>
    </location>
</feature>
<dbReference type="Pfam" id="PF13205">
    <property type="entry name" value="Big_5"/>
    <property type="match status" value="3"/>
</dbReference>
<evidence type="ECO:0000313" key="4">
    <source>
        <dbReference type="EMBL" id="RAV21693.1"/>
    </source>
</evidence>
<evidence type="ECO:0000313" key="5">
    <source>
        <dbReference type="Proteomes" id="UP000250369"/>
    </source>
</evidence>
<dbReference type="RefSeq" id="WP_113030785.1">
    <property type="nucleotide sequence ID" value="NZ_QMFB01000004.1"/>
</dbReference>
<dbReference type="InterPro" id="IPR014755">
    <property type="entry name" value="Cu-Rt/internalin_Ig-like"/>
</dbReference>
<keyword evidence="5" id="KW-1185">Reference proteome</keyword>
<gene>
    <name evidence="4" type="ORF">DQG23_10620</name>
</gene>
<reference evidence="4 5" key="1">
    <citation type="journal article" date="2009" name="Int. J. Syst. Evol. Microbiol.">
        <title>Paenibacillus contaminans sp. nov., isolated from a contaminated laboratory plate.</title>
        <authorList>
            <person name="Chou J.H."/>
            <person name="Lee J.H."/>
            <person name="Lin M.C."/>
            <person name="Chang P.S."/>
            <person name="Arun A.B."/>
            <person name="Young C.C."/>
            <person name="Chen W.M."/>
        </authorList>
    </citation>
    <scope>NUCLEOTIDE SEQUENCE [LARGE SCALE GENOMIC DNA]</scope>
    <source>
        <strain evidence="4 5">CKOBP-6</strain>
    </source>
</reference>
<sequence>MKKRLLIIATLIALTASYTSVHAADRVDPTTRKYDILQNAGIFNGFEDGSARLDLSMTREQFAAVITRLWKLDETTARDYNDVDPNRWSSGAIGAVTKAGFMNGVDEGVFGPEQTVTIEQLATILVRALGYDDSDKIPPNVNKGTMSDWAIPYIDKAVASGYISFYGDYRKIATRAELVESSFVAYNKLKGDNVPNPNESLTVVSSRAVNDRRIEVTFSDNVTQQYDLNFLLIAGKPSEVDIMYKDKPFRITVTLSSSGNGNTGSQPGNAAKTLWIESAEPLTNNKVKLVLLEPVEAAELSSISIVSAGGSRLPVRDMLVGKDRSTVIAVTDEMTEGVKYTLTSGGRSFTYTGLGVDKTKPLIESVQVNPNATVTVKFNEPVDEATATDPAKYAIRDLSVQQAELSKDGKTVTLITLPQKENYRYYLTVSGISDLSGNVMTPRAGLFFNGIVDRVKPEFLTVANFSQTEISLFFSERLSPNGIGNLANYAIDNGLQVTSARLSEDGNWVHLTTTKQTRETAYNITVKQLQDINGNMMSEKSNMFIGITDNEPPKVQSAVVMPDQSIRLTFNEKVTRASAENLANYTVSNGVTVQKALLDRDSQSLTLFTSRTTAGTIYQLSVSGVADLAGNVLHTDNALTFAGNPDIEPPVLQSASFYASTVLLTFSEELDPVSAETLANYRFDKGLGQAINATYNDIAKTVTLTTNAPSPGTPYSLSISGVKDRAGNTIVPVNHSFTAKQSLSVLSATGISHNSVWLEFNRDIKPEELVLLRAELMNSDYDRFGSSKPLITSIITPVTDKRKVNVRFQLSGNPNPYLFRSGTSYQLKISGPQELVTSNNANIVSFTGVQTTNTNPYVTAIKAADNATVHMTFSQPVKNVRHGLFTIVDAKGNQLPVLGDNINDPSAIVSEAVLYLGATPAAGAVYTLSFAPGITDASGLTPFRTIDPDNRKAYKVMFGGIGEANKPPRMLTAGATDAHTFDIHFSEAVLNAERATYTITDTTDGTVTTITPGVNAKIVASKNMSSVTVFLKSSLPSPMKNGRIYKVGYNPASGTITDKQSLRLEAANGANEALMAGNENTHSAPAIEAAAASGTTVTVLLSRPLDAAVPLNNAMEIWIDGARTMPSAVFAEDRILTFTVPSLKSGKSGEIRIAEGNAALLTDYNGKAIAPVSFKFMTN</sequence>
<evidence type="ECO:0000259" key="3">
    <source>
        <dbReference type="PROSITE" id="PS51272"/>
    </source>
</evidence>